<sequence>MKTKCYKIALQFPYKFWEKKIQRADFFGHIPPSPNKRGLFGVFYDMDLQGEQCVLMSVISGDAVAVIRNMQEQHVVELCMSILRELFKEEEVPDPIRYFVTHWTKDPWTQMAYSFIKTGGSGEAYDIIAEDIQGKVFFAGEATNRHFPQTVTGAYLSGVREASKIAAL</sequence>
<dbReference type="AlphaFoldDB" id="A0A401PF09"/>
<keyword evidence="2" id="KW-0285">Flavoprotein</keyword>
<feature type="domain" description="Amine oxidase" evidence="4">
    <location>
        <begin position="5"/>
        <end position="165"/>
    </location>
</feature>
<dbReference type="PANTHER" id="PTHR10742">
    <property type="entry name" value="FLAVIN MONOAMINE OXIDASE"/>
    <property type="match status" value="1"/>
</dbReference>
<dbReference type="STRING" id="75743.A0A401PF09"/>
<evidence type="ECO:0000259" key="4">
    <source>
        <dbReference type="Pfam" id="PF01593"/>
    </source>
</evidence>
<dbReference type="SUPFAM" id="SSF54373">
    <property type="entry name" value="FAD-linked reductases, C-terminal domain"/>
    <property type="match status" value="1"/>
</dbReference>
<dbReference type="Pfam" id="PF01593">
    <property type="entry name" value="Amino_oxidase"/>
    <property type="match status" value="1"/>
</dbReference>
<dbReference type="InterPro" id="IPR036188">
    <property type="entry name" value="FAD/NAD-bd_sf"/>
</dbReference>
<reference evidence="5 6" key="1">
    <citation type="journal article" date="2018" name="Nat. Ecol. Evol.">
        <title>Shark genomes provide insights into elasmobranch evolution and the origin of vertebrates.</title>
        <authorList>
            <person name="Hara Y"/>
            <person name="Yamaguchi K"/>
            <person name="Onimaru K"/>
            <person name="Kadota M"/>
            <person name="Koyanagi M"/>
            <person name="Keeley SD"/>
            <person name="Tatsumi K"/>
            <person name="Tanaka K"/>
            <person name="Motone F"/>
            <person name="Kageyama Y"/>
            <person name="Nozu R"/>
            <person name="Adachi N"/>
            <person name="Nishimura O"/>
            <person name="Nakagawa R"/>
            <person name="Tanegashima C"/>
            <person name="Kiyatake I"/>
            <person name="Matsumoto R"/>
            <person name="Murakumo K"/>
            <person name="Nishida K"/>
            <person name="Terakita A"/>
            <person name="Kuratani S"/>
            <person name="Sato K"/>
            <person name="Hyodo S Kuraku.S."/>
        </authorList>
    </citation>
    <scope>NUCLEOTIDE SEQUENCE [LARGE SCALE GENOMIC DNA]</scope>
</reference>
<dbReference type="Proteomes" id="UP000288216">
    <property type="component" value="Unassembled WGS sequence"/>
</dbReference>
<keyword evidence="6" id="KW-1185">Reference proteome</keyword>
<dbReference type="OMA" id="KYFITHW"/>
<dbReference type="PANTHER" id="PTHR10742:SF410">
    <property type="entry name" value="LYSINE-SPECIFIC HISTONE DEMETHYLASE 2"/>
    <property type="match status" value="1"/>
</dbReference>
<gene>
    <name evidence="5" type="ORF">scyTo_0008904</name>
</gene>
<dbReference type="InterPro" id="IPR002937">
    <property type="entry name" value="Amino_oxidase"/>
</dbReference>
<organism evidence="5 6">
    <name type="scientific">Scyliorhinus torazame</name>
    <name type="common">Cloudy catshark</name>
    <name type="synonym">Catulus torazame</name>
    <dbReference type="NCBI Taxonomy" id="75743"/>
    <lineage>
        <taxon>Eukaryota</taxon>
        <taxon>Metazoa</taxon>
        <taxon>Chordata</taxon>
        <taxon>Craniata</taxon>
        <taxon>Vertebrata</taxon>
        <taxon>Chondrichthyes</taxon>
        <taxon>Elasmobranchii</taxon>
        <taxon>Galeomorphii</taxon>
        <taxon>Galeoidea</taxon>
        <taxon>Carcharhiniformes</taxon>
        <taxon>Scyliorhinidae</taxon>
        <taxon>Scyliorhinus</taxon>
    </lineage>
</organism>
<protein>
    <recommendedName>
        <fullName evidence="4">Amine oxidase domain-containing protein</fullName>
    </recommendedName>
</protein>
<keyword evidence="3" id="KW-0274">FAD</keyword>
<accession>A0A401PF09</accession>
<comment type="cofactor">
    <cofactor evidence="1">
        <name>FAD</name>
        <dbReference type="ChEBI" id="CHEBI:57692"/>
    </cofactor>
</comment>
<name>A0A401PF09_SCYTO</name>
<evidence type="ECO:0000313" key="6">
    <source>
        <dbReference type="Proteomes" id="UP000288216"/>
    </source>
</evidence>
<evidence type="ECO:0000313" key="5">
    <source>
        <dbReference type="EMBL" id="GCB71701.1"/>
    </source>
</evidence>
<dbReference type="Gene3D" id="3.90.660.10">
    <property type="match status" value="1"/>
</dbReference>
<dbReference type="InterPro" id="IPR050281">
    <property type="entry name" value="Flavin_monoamine_oxidase"/>
</dbReference>
<evidence type="ECO:0000256" key="3">
    <source>
        <dbReference type="ARBA" id="ARBA00022827"/>
    </source>
</evidence>
<dbReference type="SUPFAM" id="SSF51905">
    <property type="entry name" value="FAD/NAD(P)-binding domain"/>
    <property type="match status" value="1"/>
</dbReference>
<dbReference type="OrthoDB" id="2219495at2759"/>
<proteinExistence type="predicted"/>
<evidence type="ECO:0000256" key="1">
    <source>
        <dbReference type="ARBA" id="ARBA00001974"/>
    </source>
</evidence>
<dbReference type="GO" id="GO:0016491">
    <property type="term" value="F:oxidoreductase activity"/>
    <property type="evidence" value="ECO:0007669"/>
    <property type="project" value="InterPro"/>
</dbReference>
<dbReference type="Gene3D" id="3.50.50.60">
    <property type="entry name" value="FAD/NAD(P)-binding domain"/>
    <property type="match status" value="1"/>
</dbReference>
<dbReference type="EMBL" id="BFAA01003516">
    <property type="protein sequence ID" value="GCB71701.1"/>
    <property type="molecule type" value="Genomic_DNA"/>
</dbReference>
<comment type="caution">
    <text evidence="5">The sequence shown here is derived from an EMBL/GenBank/DDBJ whole genome shotgun (WGS) entry which is preliminary data.</text>
</comment>
<evidence type="ECO:0000256" key="2">
    <source>
        <dbReference type="ARBA" id="ARBA00022630"/>
    </source>
</evidence>